<organism evidence="1">
    <name type="scientific">Medicago truncatula</name>
    <name type="common">Barrel medic</name>
    <name type="synonym">Medicago tribuloides</name>
    <dbReference type="NCBI Taxonomy" id="3880"/>
    <lineage>
        <taxon>Eukaryota</taxon>
        <taxon>Viridiplantae</taxon>
        <taxon>Streptophyta</taxon>
        <taxon>Embryophyta</taxon>
        <taxon>Tracheophyta</taxon>
        <taxon>Spermatophyta</taxon>
        <taxon>Magnoliopsida</taxon>
        <taxon>eudicotyledons</taxon>
        <taxon>Gunneridae</taxon>
        <taxon>Pentapetalae</taxon>
        <taxon>rosids</taxon>
        <taxon>fabids</taxon>
        <taxon>Fabales</taxon>
        <taxon>Fabaceae</taxon>
        <taxon>Papilionoideae</taxon>
        <taxon>50 kb inversion clade</taxon>
        <taxon>NPAAA clade</taxon>
        <taxon>Hologalegina</taxon>
        <taxon>IRL clade</taxon>
        <taxon>Trifolieae</taxon>
        <taxon>Medicago</taxon>
    </lineage>
</organism>
<accession>Q2HTI0</accession>
<name>Q2HTI0_MEDTR</name>
<gene>
    <name evidence="1" type="ORF">MtrDRAFT_AC150441g9v1</name>
</gene>
<dbReference type="EMBL" id="AC150441">
    <property type="protein sequence ID" value="ABD32651.1"/>
    <property type="molecule type" value="Genomic_DNA"/>
</dbReference>
<dbReference type="AlphaFoldDB" id="Q2HTI0"/>
<sequence length="74" mass="8349">MRPIFEGGPACLSCLHPLRDASKWPNHIFNWVLLDCYAIVALLVPPPPQPKTIREITFKRITTNSERGARAPIL</sequence>
<proteinExistence type="predicted"/>
<reference evidence="1" key="2">
    <citation type="submission" date="2006-02" db="EMBL/GenBank/DDBJ databases">
        <authorList>
            <consortium name="The International Medicago Genome Annotation Group"/>
        </authorList>
    </citation>
    <scope>NUCLEOTIDE SEQUENCE</scope>
</reference>
<reference evidence="1" key="1">
    <citation type="submission" date="2004-11" db="EMBL/GenBank/DDBJ databases">
        <title>Medicago truncatula BAC genomic sequence.</title>
        <authorList>
            <person name="Town C.D."/>
            <person name="Tallon L.J."/>
            <person name="Arbogast T."/>
            <person name="Althoff R."/>
            <person name="Hine E."/>
            <person name="Monaghan E."/>
            <person name="Smith S.A."/>
            <person name="Utterback T."/>
            <person name="Feldblyum T."/>
            <person name="Koo H."/>
            <person name="Cheung F."/>
        </authorList>
    </citation>
    <scope>NUCLEOTIDE SEQUENCE</scope>
</reference>
<evidence type="ECO:0000313" key="1">
    <source>
        <dbReference type="EMBL" id="ABD32651.1"/>
    </source>
</evidence>
<protein>
    <submittedName>
        <fullName evidence="1">Uncharacterized protein</fullName>
    </submittedName>
</protein>